<evidence type="ECO:0008006" key="3">
    <source>
        <dbReference type="Google" id="ProtNLM"/>
    </source>
</evidence>
<proteinExistence type="predicted"/>
<dbReference type="EMBL" id="JAATNW010000012">
    <property type="protein sequence ID" value="NMH61548.1"/>
    <property type="molecule type" value="Genomic_DNA"/>
</dbReference>
<comment type="caution">
    <text evidence="1">The sequence shown here is derived from an EMBL/GenBank/DDBJ whole genome shotgun (WGS) entry which is preliminary data.</text>
</comment>
<evidence type="ECO:0000313" key="2">
    <source>
        <dbReference type="Proteomes" id="UP000709336"/>
    </source>
</evidence>
<evidence type="ECO:0000313" key="1">
    <source>
        <dbReference type="EMBL" id="NMH61548.1"/>
    </source>
</evidence>
<accession>A0ABX1R535</accession>
<reference evidence="1 2" key="1">
    <citation type="submission" date="2020-03" db="EMBL/GenBank/DDBJ databases">
        <title>Alteromonas ponticola sp. nov., isolated from seawater.</title>
        <authorList>
            <person name="Yoon J.-H."/>
            <person name="Kim Y.-O."/>
        </authorList>
    </citation>
    <scope>NUCLEOTIDE SEQUENCE [LARGE SCALE GENOMIC DNA]</scope>
    <source>
        <strain evidence="1 2">MYP5</strain>
    </source>
</reference>
<dbReference type="RefSeq" id="WP_169212114.1">
    <property type="nucleotide sequence ID" value="NZ_JAATNW010000012.1"/>
</dbReference>
<dbReference type="Gene3D" id="3.40.50.300">
    <property type="entry name" value="P-loop containing nucleotide triphosphate hydrolases"/>
    <property type="match status" value="1"/>
</dbReference>
<gene>
    <name evidence="1" type="ORF">HCJ96_16070</name>
</gene>
<sequence length="234" mass="27193">MLDAWKLKKYFSPTLDSSKRPNNKVKWLVHHVPKTAGTSLRATFEQSLGNEAVYSVYVDTGANQLSKGLPISTPWCAEVLFGHYTTHQKQSEIYPKAKRLTWVRDPLERMWSHIGHVLALKQPLRIYNYLEKKFLDKGIVDREEMFEILVKEKSVPHLTNIYSMYFKNVELNAFDFVGSVHKNQDSLVQLQEILGCPLTESSANVRNIKQTFPVSLRRYESHFDKEFKIVGKYL</sequence>
<dbReference type="InterPro" id="IPR027417">
    <property type="entry name" value="P-loop_NTPase"/>
</dbReference>
<dbReference type="SUPFAM" id="SSF52540">
    <property type="entry name" value="P-loop containing nucleoside triphosphate hydrolases"/>
    <property type="match status" value="1"/>
</dbReference>
<protein>
    <recommendedName>
        <fullName evidence="3">Sulfotransferase family protein</fullName>
    </recommendedName>
</protein>
<organism evidence="1 2">
    <name type="scientific">Alteromonas ponticola</name>
    <dbReference type="NCBI Taxonomy" id="2720613"/>
    <lineage>
        <taxon>Bacteria</taxon>
        <taxon>Pseudomonadati</taxon>
        <taxon>Pseudomonadota</taxon>
        <taxon>Gammaproteobacteria</taxon>
        <taxon>Alteromonadales</taxon>
        <taxon>Alteromonadaceae</taxon>
        <taxon>Alteromonas/Salinimonas group</taxon>
        <taxon>Alteromonas</taxon>
    </lineage>
</organism>
<keyword evidence="2" id="KW-1185">Reference proteome</keyword>
<name>A0ABX1R535_9ALTE</name>
<dbReference type="Proteomes" id="UP000709336">
    <property type="component" value="Unassembled WGS sequence"/>
</dbReference>